<evidence type="ECO:0000256" key="1">
    <source>
        <dbReference type="ARBA" id="ARBA00004123"/>
    </source>
</evidence>
<dbReference type="Proteomes" id="UP001530400">
    <property type="component" value="Unassembled WGS sequence"/>
</dbReference>
<keyword evidence="5" id="KW-0863">Zinc-finger</keyword>
<keyword evidence="8" id="KW-0131">Cell cycle</keyword>
<keyword evidence="4" id="KW-0479">Metal-binding</keyword>
<feature type="region of interest" description="Disordered" evidence="10">
    <location>
        <begin position="36"/>
        <end position="178"/>
    </location>
</feature>
<evidence type="ECO:0000256" key="3">
    <source>
        <dbReference type="ARBA" id="ARBA00022679"/>
    </source>
</evidence>
<comment type="subcellular location">
    <subcellularLocation>
        <location evidence="1">Nucleus</location>
    </subcellularLocation>
</comment>
<evidence type="ECO:0000259" key="11">
    <source>
        <dbReference type="Pfam" id="PF13878"/>
    </source>
</evidence>
<name>A0ABD3NB40_9STRA</name>
<comment type="similarity">
    <text evidence="2">Belongs to the acetyltransferase family. ECO subfamily.</text>
</comment>
<dbReference type="PANTHER" id="PTHR45884">
    <property type="entry name" value="N-ACETYLTRANSFERASE ECO"/>
    <property type="match status" value="1"/>
</dbReference>
<evidence type="ECO:0000256" key="9">
    <source>
        <dbReference type="ARBA" id="ARBA00023315"/>
    </source>
</evidence>
<keyword evidence="14" id="KW-1185">Reference proteome</keyword>
<dbReference type="PANTHER" id="PTHR45884:SF2">
    <property type="entry name" value="N-ACETYLTRANSFERASE ECO"/>
    <property type="match status" value="1"/>
</dbReference>
<dbReference type="GO" id="GO:0016746">
    <property type="term" value="F:acyltransferase activity"/>
    <property type="evidence" value="ECO:0007669"/>
    <property type="project" value="UniProtKB-KW"/>
</dbReference>
<evidence type="ECO:0000259" key="12">
    <source>
        <dbReference type="Pfam" id="PF13880"/>
    </source>
</evidence>
<dbReference type="GO" id="GO:0005634">
    <property type="term" value="C:nucleus"/>
    <property type="evidence" value="ECO:0007669"/>
    <property type="project" value="UniProtKB-SubCell"/>
</dbReference>
<accession>A0ABD3NB40</accession>
<protein>
    <recommendedName>
        <fullName evidence="15">N-acetyltransferase domain-containing protein</fullName>
    </recommendedName>
</protein>
<evidence type="ECO:0000256" key="4">
    <source>
        <dbReference type="ARBA" id="ARBA00022723"/>
    </source>
</evidence>
<sequence length="441" mass="48485">MANQSKKNKRKASSVITPSFTILKYFKRATQIMSRNQSTFGTPSTVSSNDLQTSPVRPQKTADMNPVANDSHARQYEGESRTPPSSDDTQDMHMSIKTPPSPDDDEIVAETPPSPQSELMSVKSPPTGEESECGNLTSTDYILTSGQTQLGTPTSSSSHEAEFGTPPTHDKDSINNQNHQSVDCATKSNEILQSAASNTINSQTKKTNKPRKKSQMYLDLGQKSFASHKICPICSSLIVHGTAEDQQNHIQICKSYKEGVTCLGFKKERCVCRFGEERIVEVRENDSSGKKKVEEVKRIVDGELGFAVPSNSKPGKQNDLLQGMTSYLYIAKKRIVGLLIVKRIAKAYELLYEKADGGTSSISRDTKPHPAIMGVHQIWVHNLHRHKGIATKLLECARGSFTFGMVIPIEKVAFSSPTEDGVGLAKRFVGESEKVLVYDVC</sequence>
<keyword evidence="3" id="KW-0808">Transferase</keyword>
<feature type="compositionally biased region" description="Basic and acidic residues" evidence="10">
    <location>
        <begin position="71"/>
        <end position="80"/>
    </location>
</feature>
<dbReference type="Pfam" id="PF13878">
    <property type="entry name" value="zf-C2H2_3"/>
    <property type="match status" value="1"/>
</dbReference>
<gene>
    <name evidence="13" type="ORF">ACHAWO_012624</name>
</gene>
<evidence type="ECO:0000313" key="13">
    <source>
        <dbReference type="EMBL" id="KAL3772226.1"/>
    </source>
</evidence>
<dbReference type="AlphaFoldDB" id="A0ABD3NB40"/>
<keyword evidence="6" id="KW-0862">Zinc</keyword>
<dbReference type="InterPro" id="IPR028009">
    <property type="entry name" value="ESCO_Acetyltransf_dom"/>
</dbReference>
<evidence type="ECO:0000256" key="6">
    <source>
        <dbReference type="ARBA" id="ARBA00022833"/>
    </source>
</evidence>
<feature type="compositionally biased region" description="Polar residues" evidence="10">
    <location>
        <begin position="36"/>
        <end position="56"/>
    </location>
</feature>
<keyword evidence="9" id="KW-0012">Acyltransferase</keyword>
<evidence type="ECO:0000256" key="2">
    <source>
        <dbReference type="ARBA" id="ARBA00005816"/>
    </source>
</evidence>
<evidence type="ECO:0008006" key="15">
    <source>
        <dbReference type="Google" id="ProtNLM"/>
    </source>
</evidence>
<comment type="caution">
    <text evidence="13">The sequence shown here is derived from an EMBL/GenBank/DDBJ whole genome shotgun (WGS) entry which is preliminary data.</text>
</comment>
<evidence type="ECO:0000256" key="7">
    <source>
        <dbReference type="ARBA" id="ARBA00023242"/>
    </source>
</evidence>
<proteinExistence type="inferred from homology"/>
<feature type="domain" description="N-acetyltransferase ESCO acetyl-transferase" evidence="12">
    <location>
        <begin position="369"/>
        <end position="438"/>
    </location>
</feature>
<feature type="compositionally biased region" description="Polar residues" evidence="10">
    <location>
        <begin position="195"/>
        <end position="205"/>
    </location>
</feature>
<evidence type="ECO:0000256" key="5">
    <source>
        <dbReference type="ARBA" id="ARBA00022771"/>
    </source>
</evidence>
<dbReference type="GO" id="GO:0008270">
    <property type="term" value="F:zinc ion binding"/>
    <property type="evidence" value="ECO:0007669"/>
    <property type="project" value="UniProtKB-KW"/>
</dbReference>
<dbReference type="InterPro" id="IPR028005">
    <property type="entry name" value="AcTrfase_ESCO_Znf_dom"/>
</dbReference>
<feature type="compositionally biased region" description="Polar residues" evidence="10">
    <location>
        <begin position="134"/>
        <end position="158"/>
    </location>
</feature>
<dbReference type="EMBL" id="JALLPJ020001271">
    <property type="protein sequence ID" value="KAL3772226.1"/>
    <property type="molecule type" value="Genomic_DNA"/>
</dbReference>
<evidence type="ECO:0000256" key="8">
    <source>
        <dbReference type="ARBA" id="ARBA00023306"/>
    </source>
</evidence>
<keyword evidence="7" id="KW-0539">Nucleus</keyword>
<feature type="domain" description="N-acetyltransferase ESCO zinc-finger" evidence="11">
    <location>
        <begin position="215"/>
        <end position="254"/>
    </location>
</feature>
<dbReference type="Pfam" id="PF13880">
    <property type="entry name" value="Acetyltransf_13"/>
    <property type="match status" value="1"/>
</dbReference>
<feature type="region of interest" description="Disordered" evidence="10">
    <location>
        <begin position="195"/>
        <end position="214"/>
    </location>
</feature>
<organism evidence="13 14">
    <name type="scientific">Cyclotella atomus</name>
    <dbReference type="NCBI Taxonomy" id="382360"/>
    <lineage>
        <taxon>Eukaryota</taxon>
        <taxon>Sar</taxon>
        <taxon>Stramenopiles</taxon>
        <taxon>Ochrophyta</taxon>
        <taxon>Bacillariophyta</taxon>
        <taxon>Coscinodiscophyceae</taxon>
        <taxon>Thalassiosirophycidae</taxon>
        <taxon>Stephanodiscales</taxon>
        <taxon>Stephanodiscaceae</taxon>
        <taxon>Cyclotella</taxon>
    </lineage>
</organism>
<evidence type="ECO:0000313" key="14">
    <source>
        <dbReference type="Proteomes" id="UP001530400"/>
    </source>
</evidence>
<evidence type="ECO:0000256" key="10">
    <source>
        <dbReference type="SAM" id="MobiDB-lite"/>
    </source>
</evidence>
<reference evidence="13 14" key="1">
    <citation type="submission" date="2024-10" db="EMBL/GenBank/DDBJ databases">
        <title>Updated reference genomes for cyclostephanoid diatoms.</title>
        <authorList>
            <person name="Roberts W.R."/>
            <person name="Alverson A.J."/>
        </authorList>
    </citation>
    <scope>NUCLEOTIDE SEQUENCE [LARGE SCALE GENOMIC DNA]</scope>
    <source>
        <strain evidence="13 14">AJA010-31</strain>
    </source>
</reference>